<evidence type="ECO:0000313" key="1">
    <source>
        <dbReference type="EMBL" id="PWZ03639.1"/>
    </source>
</evidence>
<proteinExistence type="predicted"/>
<dbReference type="EMBL" id="KZ819188">
    <property type="protein sequence ID" value="PWZ03639.1"/>
    <property type="molecule type" value="Genomic_DNA"/>
</dbReference>
<gene>
    <name evidence="1" type="ORF">BCV70DRAFT_20796</name>
</gene>
<sequence>MLHVKGLFDVCWCGVWCVVCGVHLYYSNVQCGWPCARRKSLASLYVGKGPPPTPPPPPRYIQYAASHSLSFFYCLACIDVVPTCA</sequence>
<dbReference type="InParanoid" id="A0A317Y1Z2"/>
<dbReference type="AlphaFoldDB" id="A0A317Y1Z2"/>
<name>A0A317Y1Z2_9BASI</name>
<organism evidence="1 2">
    <name type="scientific">Testicularia cyperi</name>
    <dbReference type="NCBI Taxonomy" id="1882483"/>
    <lineage>
        <taxon>Eukaryota</taxon>
        <taxon>Fungi</taxon>
        <taxon>Dikarya</taxon>
        <taxon>Basidiomycota</taxon>
        <taxon>Ustilaginomycotina</taxon>
        <taxon>Ustilaginomycetes</taxon>
        <taxon>Ustilaginales</taxon>
        <taxon>Anthracoideaceae</taxon>
        <taxon>Testicularia</taxon>
    </lineage>
</organism>
<evidence type="ECO:0000313" key="2">
    <source>
        <dbReference type="Proteomes" id="UP000246740"/>
    </source>
</evidence>
<reference evidence="1 2" key="1">
    <citation type="journal article" date="2018" name="Mol. Biol. Evol.">
        <title>Broad Genomic Sampling Reveals a Smut Pathogenic Ancestry of the Fungal Clade Ustilaginomycotina.</title>
        <authorList>
            <person name="Kijpornyongpan T."/>
            <person name="Mondo S.J."/>
            <person name="Barry K."/>
            <person name="Sandor L."/>
            <person name="Lee J."/>
            <person name="Lipzen A."/>
            <person name="Pangilinan J."/>
            <person name="LaButti K."/>
            <person name="Hainaut M."/>
            <person name="Henrissat B."/>
            <person name="Grigoriev I.V."/>
            <person name="Spatafora J.W."/>
            <person name="Aime M.C."/>
        </authorList>
    </citation>
    <scope>NUCLEOTIDE SEQUENCE [LARGE SCALE GENOMIC DNA]</scope>
    <source>
        <strain evidence="1 2">MCA 3645</strain>
    </source>
</reference>
<protein>
    <submittedName>
        <fullName evidence="1">Uncharacterized protein</fullName>
    </submittedName>
</protein>
<accession>A0A317Y1Z2</accession>
<dbReference type="Proteomes" id="UP000246740">
    <property type="component" value="Unassembled WGS sequence"/>
</dbReference>
<keyword evidence="2" id="KW-1185">Reference proteome</keyword>